<gene>
    <name evidence="1" type="ORF">BN1804_03406</name>
</gene>
<protein>
    <submittedName>
        <fullName evidence="1">Uncharacterized protein</fullName>
    </submittedName>
</protein>
<sequence>MLKFDKDNRLVLDELKTLEDYLRALAYCNSSIMRIDTSLDKHQESDSDWAIRARTARKYLNWQRRAICDQLAILKRQRKEVDYSRRILRNEILVAELKKLITHEEFMQLVNKAETEVSAQLVSVLEVEHDYD</sequence>
<evidence type="ECO:0000313" key="2">
    <source>
        <dbReference type="Proteomes" id="UP000183920"/>
    </source>
</evidence>
<dbReference type="EMBL" id="CVRY01000008">
    <property type="protein sequence ID" value="CRL65253.1"/>
    <property type="molecule type" value="Genomic_DNA"/>
</dbReference>
<dbReference type="Proteomes" id="UP000183920">
    <property type="component" value="Unassembled WGS sequence"/>
</dbReference>
<evidence type="ECO:0000313" key="1">
    <source>
        <dbReference type="EMBL" id="CRL65253.1"/>
    </source>
</evidence>
<organism evidence="1 2">
    <name type="scientific">Proteus penneri</name>
    <dbReference type="NCBI Taxonomy" id="102862"/>
    <lineage>
        <taxon>Bacteria</taxon>
        <taxon>Pseudomonadati</taxon>
        <taxon>Pseudomonadota</taxon>
        <taxon>Gammaproteobacteria</taxon>
        <taxon>Enterobacterales</taxon>
        <taxon>Morganellaceae</taxon>
        <taxon>Proteus</taxon>
    </lineage>
</organism>
<reference evidence="2" key="1">
    <citation type="submission" date="2015-06" db="EMBL/GenBank/DDBJ databases">
        <authorList>
            <person name="Urmite Genomes"/>
        </authorList>
    </citation>
    <scope>NUCLEOTIDE SEQUENCE [LARGE SCALE GENOMIC DNA]</scope>
    <source>
        <strain evidence="2">CSUR P1867</strain>
    </source>
</reference>
<accession>A0A0G4QH95</accession>
<dbReference type="AlphaFoldDB" id="A0A0G4QH95"/>
<name>A0A0G4QH95_9GAMM</name>
<proteinExistence type="predicted"/>
<dbReference type="RefSeq" id="WP_072065084.1">
    <property type="nucleotide sequence ID" value="NZ_CVRY01000008.1"/>
</dbReference>